<dbReference type="OrthoDB" id="1434354at2759"/>
<evidence type="ECO:0000313" key="2">
    <source>
        <dbReference type="EMBL" id="CAH0548875.1"/>
    </source>
</evidence>
<feature type="domain" description="CRAL-TRIO" evidence="1">
    <location>
        <begin position="88"/>
        <end position="246"/>
    </location>
</feature>
<dbReference type="InterPro" id="IPR036273">
    <property type="entry name" value="CRAL/TRIO_N_dom_sf"/>
</dbReference>
<dbReference type="PROSITE" id="PS50191">
    <property type="entry name" value="CRAL_TRIO"/>
    <property type="match status" value="1"/>
</dbReference>
<keyword evidence="3" id="KW-1185">Reference proteome</keyword>
<organism evidence="2 3">
    <name type="scientific">Brassicogethes aeneus</name>
    <name type="common">Rape pollen beetle</name>
    <name type="synonym">Meligethes aeneus</name>
    <dbReference type="NCBI Taxonomy" id="1431903"/>
    <lineage>
        <taxon>Eukaryota</taxon>
        <taxon>Metazoa</taxon>
        <taxon>Ecdysozoa</taxon>
        <taxon>Arthropoda</taxon>
        <taxon>Hexapoda</taxon>
        <taxon>Insecta</taxon>
        <taxon>Pterygota</taxon>
        <taxon>Neoptera</taxon>
        <taxon>Endopterygota</taxon>
        <taxon>Coleoptera</taxon>
        <taxon>Polyphaga</taxon>
        <taxon>Cucujiformia</taxon>
        <taxon>Nitidulidae</taxon>
        <taxon>Meligethinae</taxon>
        <taxon>Brassicogethes</taxon>
    </lineage>
</organism>
<dbReference type="SUPFAM" id="SSF46938">
    <property type="entry name" value="CRAL/TRIO N-terminal domain"/>
    <property type="match status" value="1"/>
</dbReference>
<dbReference type="PANTHER" id="PTHR10174:SF222">
    <property type="entry name" value="GH10083P-RELATED"/>
    <property type="match status" value="1"/>
</dbReference>
<dbReference type="Gene3D" id="3.40.525.10">
    <property type="entry name" value="CRAL-TRIO lipid binding domain"/>
    <property type="match status" value="1"/>
</dbReference>
<dbReference type="PANTHER" id="PTHR10174">
    <property type="entry name" value="ALPHA-TOCOPHEROL TRANSFER PROTEIN-RELATED"/>
    <property type="match status" value="1"/>
</dbReference>
<dbReference type="GO" id="GO:1902936">
    <property type="term" value="F:phosphatidylinositol bisphosphate binding"/>
    <property type="evidence" value="ECO:0007669"/>
    <property type="project" value="TreeGrafter"/>
</dbReference>
<name>A0A9P0AUQ9_BRAAE</name>
<dbReference type="GO" id="GO:0016020">
    <property type="term" value="C:membrane"/>
    <property type="evidence" value="ECO:0007669"/>
    <property type="project" value="TreeGrafter"/>
</dbReference>
<dbReference type="SUPFAM" id="SSF52087">
    <property type="entry name" value="CRAL/TRIO domain"/>
    <property type="match status" value="1"/>
</dbReference>
<accession>A0A9P0AUQ9</accession>
<dbReference type="InterPro" id="IPR036865">
    <property type="entry name" value="CRAL-TRIO_dom_sf"/>
</dbReference>
<proteinExistence type="predicted"/>
<evidence type="ECO:0000259" key="1">
    <source>
        <dbReference type="PROSITE" id="PS50191"/>
    </source>
</evidence>
<dbReference type="CDD" id="cd00170">
    <property type="entry name" value="SEC14"/>
    <property type="match status" value="1"/>
</dbReference>
<evidence type="ECO:0000313" key="3">
    <source>
        <dbReference type="Proteomes" id="UP001154078"/>
    </source>
</evidence>
<dbReference type="AlphaFoldDB" id="A0A9P0AUQ9"/>
<protein>
    <recommendedName>
        <fullName evidence="1">CRAL-TRIO domain-containing protein</fullName>
    </recommendedName>
</protein>
<reference evidence="2" key="1">
    <citation type="submission" date="2021-12" db="EMBL/GenBank/DDBJ databases">
        <authorList>
            <person name="King R."/>
        </authorList>
    </citation>
    <scope>NUCLEOTIDE SEQUENCE</scope>
</reference>
<gene>
    <name evidence="2" type="ORF">MELIAE_LOCUS2234</name>
</gene>
<dbReference type="EMBL" id="OV121141">
    <property type="protein sequence ID" value="CAH0548875.1"/>
    <property type="molecule type" value="Genomic_DNA"/>
</dbReference>
<dbReference type="Pfam" id="PF00650">
    <property type="entry name" value="CRAL_TRIO"/>
    <property type="match status" value="1"/>
</dbReference>
<dbReference type="Gene3D" id="1.20.5.1200">
    <property type="entry name" value="Alpha-tocopherol transfer"/>
    <property type="match status" value="1"/>
</dbReference>
<sequence>MSLELKNSHPFIDGLKNAPENRKKDMIKIKTWMNTQPHLPTISDEYIYLFLHACYYQHEKTKSAIEQYFTIRANNPMIFADRDPESERMKVIMDLAHLVRLPKSTPEGYRVLLYSVRDPDPTKVNFADAVKGFCMYNDCILSEDGLAEGYVVLFDMKSVCIGHLARVSLPALKCFMMYIQEAHPCRLKGIHVLNTANWINHVMRLVVPLVKSEVLALVKFHKGCVPDTIPIEILPMDYGGEAPSVDDLDKDTKCLTRKYTDWLIESSKIVADESKRVKKASWWGLLTGSNSPQKMDEKTILKNLQID</sequence>
<dbReference type="Proteomes" id="UP001154078">
    <property type="component" value="Chromosome 10"/>
</dbReference>
<dbReference type="InterPro" id="IPR001251">
    <property type="entry name" value="CRAL-TRIO_dom"/>
</dbReference>